<feature type="repeat" description="WD" evidence="3">
    <location>
        <begin position="405"/>
        <end position="428"/>
    </location>
</feature>
<dbReference type="Pfam" id="PF00400">
    <property type="entry name" value="WD40"/>
    <property type="match status" value="2"/>
</dbReference>
<dbReference type="Proteomes" id="UP001530400">
    <property type="component" value="Unassembled WGS sequence"/>
</dbReference>
<keyword evidence="1 3" id="KW-0853">WD repeat</keyword>
<dbReference type="PROSITE" id="PS50082">
    <property type="entry name" value="WD_REPEATS_2"/>
    <property type="match status" value="2"/>
</dbReference>
<evidence type="ECO:0000313" key="4">
    <source>
        <dbReference type="EMBL" id="KAL3767951.1"/>
    </source>
</evidence>
<feature type="repeat" description="WD" evidence="3">
    <location>
        <begin position="175"/>
        <end position="207"/>
    </location>
</feature>
<name>A0ABD3MYQ1_9STRA</name>
<evidence type="ECO:0000313" key="5">
    <source>
        <dbReference type="Proteomes" id="UP001530400"/>
    </source>
</evidence>
<dbReference type="SUPFAM" id="SSF50978">
    <property type="entry name" value="WD40 repeat-like"/>
    <property type="match status" value="1"/>
</dbReference>
<dbReference type="InterPro" id="IPR019775">
    <property type="entry name" value="WD40_repeat_CS"/>
</dbReference>
<keyword evidence="2" id="KW-0677">Repeat</keyword>
<comment type="caution">
    <text evidence="4">The sequence shown here is derived from an EMBL/GenBank/DDBJ whole genome shotgun (WGS) entry which is preliminary data.</text>
</comment>
<organism evidence="4 5">
    <name type="scientific">Cyclotella atomus</name>
    <dbReference type="NCBI Taxonomy" id="382360"/>
    <lineage>
        <taxon>Eukaryota</taxon>
        <taxon>Sar</taxon>
        <taxon>Stramenopiles</taxon>
        <taxon>Ochrophyta</taxon>
        <taxon>Bacillariophyta</taxon>
        <taxon>Coscinodiscophyceae</taxon>
        <taxon>Thalassiosirophycidae</taxon>
        <taxon>Stephanodiscales</taxon>
        <taxon>Stephanodiscaceae</taxon>
        <taxon>Cyclotella</taxon>
    </lineage>
</organism>
<dbReference type="InterPro" id="IPR001680">
    <property type="entry name" value="WD40_rpt"/>
</dbReference>
<evidence type="ECO:0000256" key="3">
    <source>
        <dbReference type="PROSITE-ProRule" id="PRU00221"/>
    </source>
</evidence>
<dbReference type="InterPro" id="IPR045227">
    <property type="entry name" value="WDR18/Ipi3/RID3"/>
</dbReference>
<dbReference type="InterPro" id="IPR015943">
    <property type="entry name" value="WD40/YVTN_repeat-like_dom_sf"/>
</dbReference>
<dbReference type="EMBL" id="JALLPJ020001355">
    <property type="protein sequence ID" value="KAL3767951.1"/>
    <property type="molecule type" value="Genomic_DNA"/>
</dbReference>
<dbReference type="PANTHER" id="PTHR18763">
    <property type="entry name" value="WD-REPEAT PROTEIN 18"/>
    <property type="match status" value="1"/>
</dbReference>
<dbReference type="PANTHER" id="PTHR18763:SF0">
    <property type="entry name" value="WD REPEAT-CONTAINING PROTEIN 18"/>
    <property type="match status" value="1"/>
</dbReference>
<dbReference type="Gene3D" id="2.130.10.10">
    <property type="entry name" value="YVTN repeat-like/Quinoprotein amine dehydrogenase"/>
    <property type="match status" value="2"/>
</dbReference>
<dbReference type="AlphaFoldDB" id="A0ABD3MYQ1"/>
<protein>
    <submittedName>
        <fullName evidence="4">Uncharacterized protein</fullName>
    </submittedName>
</protein>
<reference evidence="4 5" key="1">
    <citation type="submission" date="2024-10" db="EMBL/GenBank/DDBJ databases">
        <title>Updated reference genomes for cyclostephanoid diatoms.</title>
        <authorList>
            <person name="Roberts W.R."/>
            <person name="Alverson A.J."/>
        </authorList>
    </citation>
    <scope>NUCLEOTIDE SEQUENCE [LARGE SCALE GENOMIC DNA]</scope>
    <source>
        <strain evidence="4 5">AJA010-31</strain>
    </source>
</reference>
<sequence length="531" mass="56167">MMAQSYTESTLTPTSQPYVLYAITSRPPGSTKGSTAGGNRDPIQVICPYTGSNLTSAHTLRVPVASSIFGVRCLQPVPTSQMMSGGGDDANNTIFVGHGGGTGNKDDHAFLLSNNKNGNTGNSNPKWKVRLPEVVSNTPQSMTVSSCGRYLVAGCSSGNCYLWSWTSEDNLLRVWKAHYRPVTCCIFDEDGMLFTGGEDGVVNAWSLLDLVDEEQKKQMHPYLTWSAHHLPVSNICVLKGSGVGCTRLVSCSLDRHLIVMEVRAGEGGGKSVDGSSGARTLARMCLPSGLHCVISDSLSGRLYAAGADGSIYCVNMDKYAIHETLDGATGGTTVHVNQVNRGIVADFGSIMAGNHVMQQSSTPALIDQTKYVSELNGHVKAVSSLALLDPADLALTPTSTKSTCMLASGSNDGTVRIWDLSSRSCVKVLRPWAPSSEGLSITSAASTASSPPITSLIAVPKSSLSSVSGSFTITFGSQPGKCSGSSLDITSVFKPLKRFVRGSSALNDKDAKDQQNDCYVMILPQLKRAKT</sequence>
<dbReference type="PROSITE" id="PS00678">
    <property type="entry name" value="WD_REPEATS_1"/>
    <property type="match status" value="1"/>
</dbReference>
<evidence type="ECO:0000256" key="1">
    <source>
        <dbReference type="ARBA" id="ARBA00022574"/>
    </source>
</evidence>
<dbReference type="SMART" id="SM00320">
    <property type="entry name" value="WD40"/>
    <property type="match status" value="4"/>
</dbReference>
<evidence type="ECO:0000256" key="2">
    <source>
        <dbReference type="ARBA" id="ARBA00022737"/>
    </source>
</evidence>
<keyword evidence="5" id="KW-1185">Reference proteome</keyword>
<gene>
    <name evidence="4" type="ORF">ACHAWO_004029</name>
</gene>
<proteinExistence type="predicted"/>
<dbReference type="InterPro" id="IPR036322">
    <property type="entry name" value="WD40_repeat_dom_sf"/>
</dbReference>
<accession>A0ABD3MYQ1</accession>